<reference evidence="1" key="1">
    <citation type="submission" date="2021-03" db="EMBL/GenBank/DDBJ databases">
        <authorList>
            <person name="Tagirdzhanova G."/>
        </authorList>
    </citation>
    <scope>NUCLEOTIDE SEQUENCE</scope>
</reference>
<gene>
    <name evidence="1" type="ORF">HETSPECPRED_000645</name>
</gene>
<accession>A0A8H3G746</accession>
<dbReference type="Proteomes" id="UP000664521">
    <property type="component" value="Unassembled WGS sequence"/>
</dbReference>
<name>A0A8H3G746_9LECA</name>
<proteinExistence type="predicted"/>
<dbReference type="AlphaFoldDB" id="A0A8H3G746"/>
<protein>
    <submittedName>
        <fullName evidence="1">Uncharacterized protein</fullName>
    </submittedName>
</protein>
<dbReference type="EMBL" id="CAJPDS010000104">
    <property type="protein sequence ID" value="CAF9937744.1"/>
    <property type="molecule type" value="Genomic_DNA"/>
</dbReference>
<sequence length="179" mass="20586">MAKSLPSLIHLDIYVRSDSIVLASNECQHATTVRSVHQIWNFMWSQLGLERRRKEMVLSRPQLQSINIFVGPQVPLYKPFDPENAGLYENEELTFELRLCENFQEANSGLFRVSCPELDALRAKFGAEPPVNHWQERLLQGMVDRVERGTPLEKGTNLYSAKDLTRPLKMPAIDFDDDI</sequence>
<evidence type="ECO:0000313" key="2">
    <source>
        <dbReference type="Proteomes" id="UP000664521"/>
    </source>
</evidence>
<evidence type="ECO:0000313" key="1">
    <source>
        <dbReference type="EMBL" id="CAF9937744.1"/>
    </source>
</evidence>
<comment type="caution">
    <text evidence="1">The sequence shown here is derived from an EMBL/GenBank/DDBJ whole genome shotgun (WGS) entry which is preliminary data.</text>
</comment>
<keyword evidence="2" id="KW-1185">Reference proteome</keyword>
<organism evidence="1 2">
    <name type="scientific">Heterodermia speciosa</name>
    <dbReference type="NCBI Taxonomy" id="116794"/>
    <lineage>
        <taxon>Eukaryota</taxon>
        <taxon>Fungi</taxon>
        <taxon>Dikarya</taxon>
        <taxon>Ascomycota</taxon>
        <taxon>Pezizomycotina</taxon>
        <taxon>Lecanoromycetes</taxon>
        <taxon>OSLEUM clade</taxon>
        <taxon>Lecanoromycetidae</taxon>
        <taxon>Caliciales</taxon>
        <taxon>Physciaceae</taxon>
        <taxon>Heterodermia</taxon>
    </lineage>
</organism>